<keyword evidence="1" id="KW-1133">Transmembrane helix</keyword>
<dbReference type="AlphaFoldDB" id="A0A3M7LVY1"/>
<keyword evidence="1" id="KW-0472">Membrane</keyword>
<protein>
    <submittedName>
        <fullName evidence="2">Uncharacterized protein</fullName>
    </submittedName>
</protein>
<gene>
    <name evidence="2" type="ORF">GMOD_00001695</name>
</gene>
<keyword evidence="3" id="KW-1185">Reference proteome</keyword>
<evidence type="ECO:0000313" key="3">
    <source>
        <dbReference type="Proteomes" id="UP000265663"/>
    </source>
</evidence>
<reference evidence="2 3" key="1">
    <citation type="journal article" date="2014" name="PLoS ONE">
        <title>De novo Genome Assembly of the Fungal Plant Pathogen Pyrenophora semeniperda.</title>
        <authorList>
            <person name="Soliai M.M."/>
            <person name="Meyer S.E."/>
            <person name="Udall J.A."/>
            <person name="Elzinga D.E."/>
            <person name="Hermansen R.A."/>
            <person name="Bodily P.M."/>
            <person name="Hart A.A."/>
            <person name="Coleman C.E."/>
        </authorList>
    </citation>
    <scope>NUCLEOTIDE SEQUENCE [LARGE SCALE GENOMIC DNA]</scope>
    <source>
        <strain evidence="2 3">CCB06</strain>
        <tissue evidence="2">Mycelium</tissue>
    </source>
</reference>
<dbReference type="Proteomes" id="UP000265663">
    <property type="component" value="Unassembled WGS sequence"/>
</dbReference>
<evidence type="ECO:0000256" key="1">
    <source>
        <dbReference type="SAM" id="Phobius"/>
    </source>
</evidence>
<feature type="transmembrane region" description="Helical" evidence="1">
    <location>
        <begin position="146"/>
        <end position="172"/>
    </location>
</feature>
<name>A0A3M7LVY1_9PLEO</name>
<keyword evidence="1" id="KW-0812">Transmembrane</keyword>
<accession>A0A3M7LVY1</accession>
<proteinExistence type="predicted"/>
<organism evidence="2 3">
    <name type="scientific">Pyrenophora seminiperda CCB06</name>
    <dbReference type="NCBI Taxonomy" id="1302712"/>
    <lineage>
        <taxon>Eukaryota</taxon>
        <taxon>Fungi</taxon>
        <taxon>Dikarya</taxon>
        <taxon>Ascomycota</taxon>
        <taxon>Pezizomycotina</taxon>
        <taxon>Dothideomycetes</taxon>
        <taxon>Pleosporomycetidae</taxon>
        <taxon>Pleosporales</taxon>
        <taxon>Pleosporineae</taxon>
        <taxon>Pleosporaceae</taxon>
        <taxon>Pyrenophora</taxon>
    </lineage>
</organism>
<sequence length="181" mass="20632">MISYSFATTSSTQSRNMKVVGMTLACMRYISSGSRDVEFESSGTRLNVYMMWCGVVWCGVEEESGEEEGASYRDKLHSFAKILCHYSVLRNHVIPTYLHRDHAPSLVIEYYHLHQSIYIEQQQKKPFLIVSHIFYKISVGNTTTQFLSAVTSLPLAICSFVLFLISSCSFSYTASVRLIHR</sequence>
<dbReference type="EMBL" id="KE747809">
    <property type="protein sequence ID" value="RMZ66369.1"/>
    <property type="molecule type" value="Genomic_DNA"/>
</dbReference>
<evidence type="ECO:0000313" key="2">
    <source>
        <dbReference type="EMBL" id="RMZ66369.1"/>
    </source>
</evidence>